<accession>A0A8R7P2D8</accession>
<sequence length="286" mass="31678">MGHELQELVVAQEAAHGVRGEAHLHVHAAVPGLPRERRHLAVELVRPPAPHRERPAPAEVVAVVHREPRRAAHGERRAVGVPQREAPGRRLPVRRGLPDGAVLVRHHGRVQPGRRPPEVVGRQLRHRRRRRHALDRVAEVDRGDLRAQAVPAVHRHAERCLRVGGQLQPRPRHGPPHVRAHRLEGGDLPAASLDLQIMHELAFNLVVFVAFSAAVGRRLQAANRRGAEVDDSLTEGRRCVERHRGAVASGEAEDSRGAAEEVAAEVRRLDWLATAQPSPRVEEVPE</sequence>
<gene>
    <name evidence="1" type="primary">LOC125520222</name>
</gene>
<reference evidence="1" key="2">
    <citation type="submission" date="2018-03" db="EMBL/GenBank/DDBJ databases">
        <title>The Triticum urartu genome reveals the dynamic nature of wheat genome evolution.</title>
        <authorList>
            <person name="Ling H."/>
            <person name="Ma B."/>
            <person name="Shi X."/>
            <person name="Liu H."/>
            <person name="Dong L."/>
            <person name="Sun H."/>
            <person name="Cao Y."/>
            <person name="Gao Q."/>
            <person name="Zheng S."/>
            <person name="Li Y."/>
            <person name="Yu Y."/>
            <person name="Du H."/>
            <person name="Qi M."/>
            <person name="Li Y."/>
            <person name="Yu H."/>
            <person name="Cui Y."/>
            <person name="Wang N."/>
            <person name="Chen C."/>
            <person name="Wu H."/>
            <person name="Zhao Y."/>
            <person name="Zhang J."/>
            <person name="Li Y."/>
            <person name="Zhou W."/>
            <person name="Zhang B."/>
            <person name="Hu W."/>
            <person name="Eijk M."/>
            <person name="Tang J."/>
            <person name="Witsenboer H."/>
            <person name="Zhao S."/>
            <person name="Li Z."/>
            <person name="Zhang A."/>
            <person name="Wang D."/>
            <person name="Liang C."/>
        </authorList>
    </citation>
    <scope>NUCLEOTIDE SEQUENCE [LARGE SCALE GENOMIC DNA]</scope>
    <source>
        <strain evidence="1">cv. G1812</strain>
    </source>
</reference>
<protein>
    <submittedName>
        <fullName evidence="1">Uncharacterized protein</fullName>
    </submittedName>
</protein>
<reference evidence="1" key="3">
    <citation type="submission" date="2022-06" db="UniProtKB">
        <authorList>
            <consortium name="EnsemblPlants"/>
        </authorList>
    </citation>
    <scope>IDENTIFICATION</scope>
</reference>
<reference evidence="2" key="1">
    <citation type="journal article" date="2013" name="Nature">
        <title>Draft genome of the wheat A-genome progenitor Triticum urartu.</title>
        <authorList>
            <person name="Ling H.Q."/>
            <person name="Zhao S."/>
            <person name="Liu D."/>
            <person name="Wang J."/>
            <person name="Sun H."/>
            <person name="Zhang C."/>
            <person name="Fan H."/>
            <person name="Li D."/>
            <person name="Dong L."/>
            <person name="Tao Y."/>
            <person name="Gao C."/>
            <person name="Wu H."/>
            <person name="Li Y."/>
            <person name="Cui Y."/>
            <person name="Guo X."/>
            <person name="Zheng S."/>
            <person name="Wang B."/>
            <person name="Yu K."/>
            <person name="Liang Q."/>
            <person name="Yang W."/>
            <person name="Lou X."/>
            <person name="Chen J."/>
            <person name="Feng M."/>
            <person name="Jian J."/>
            <person name="Zhang X."/>
            <person name="Luo G."/>
            <person name="Jiang Y."/>
            <person name="Liu J."/>
            <person name="Wang Z."/>
            <person name="Sha Y."/>
            <person name="Zhang B."/>
            <person name="Wu H."/>
            <person name="Tang D."/>
            <person name="Shen Q."/>
            <person name="Xue P."/>
            <person name="Zou S."/>
            <person name="Wang X."/>
            <person name="Liu X."/>
            <person name="Wang F."/>
            <person name="Yang Y."/>
            <person name="An X."/>
            <person name="Dong Z."/>
            <person name="Zhang K."/>
            <person name="Zhang X."/>
            <person name="Luo M.C."/>
            <person name="Dvorak J."/>
            <person name="Tong Y."/>
            <person name="Wang J."/>
            <person name="Yang H."/>
            <person name="Li Z."/>
            <person name="Wang D."/>
            <person name="Zhang A."/>
            <person name="Wang J."/>
        </authorList>
    </citation>
    <scope>NUCLEOTIDE SEQUENCE</scope>
    <source>
        <strain evidence="2">cv. G1812</strain>
    </source>
</reference>
<dbReference type="EnsemblPlants" id="TuG1812G0100003188.01.T01">
    <property type="protein sequence ID" value="TuG1812G0100003188.01.T01.cds316320"/>
    <property type="gene ID" value="TuG1812G0100003188.01"/>
</dbReference>
<keyword evidence="2" id="KW-1185">Reference proteome</keyword>
<organism evidence="1 2">
    <name type="scientific">Triticum urartu</name>
    <name type="common">Red wild einkorn</name>
    <name type="synonym">Crithodium urartu</name>
    <dbReference type="NCBI Taxonomy" id="4572"/>
    <lineage>
        <taxon>Eukaryota</taxon>
        <taxon>Viridiplantae</taxon>
        <taxon>Streptophyta</taxon>
        <taxon>Embryophyta</taxon>
        <taxon>Tracheophyta</taxon>
        <taxon>Spermatophyta</taxon>
        <taxon>Magnoliopsida</taxon>
        <taxon>Liliopsida</taxon>
        <taxon>Poales</taxon>
        <taxon>Poaceae</taxon>
        <taxon>BOP clade</taxon>
        <taxon>Pooideae</taxon>
        <taxon>Triticodae</taxon>
        <taxon>Triticeae</taxon>
        <taxon>Triticinae</taxon>
        <taxon>Triticum</taxon>
    </lineage>
</organism>
<evidence type="ECO:0000313" key="2">
    <source>
        <dbReference type="Proteomes" id="UP000015106"/>
    </source>
</evidence>
<name>A0A8R7P2D8_TRIUA</name>
<dbReference type="Gramene" id="TuG1812G0100003188.01.T01">
    <property type="protein sequence ID" value="TuG1812G0100003188.01.T01.cds316320"/>
    <property type="gene ID" value="TuG1812G0100003188.01"/>
</dbReference>
<evidence type="ECO:0000313" key="1">
    <source>
        <dbReference type="EnsemblPlants" id="TuG1812G0100003188.01.T01.cds316320"/>
    </source>
</evidence>
<dbReference type="Proteomes" id="UP000015106">
    <property type="component" value="Chromosome 1"/>
</dbReference>
<proteinExistence type="predicted"/>
<dbReference type="AlphaFoldDB" id="A0A8R7P2D8"/>